<keyword evidence="3" id="KW-1185">Reference proteome</keyword>
<protein>
    <submittedName>
        <fullName evidence="2">Uncharacterized protein</fullName>
    </submittedName>
</protein>
<dbReference type="AlphaFoldDB" id="A0A1S8A7Y9"/>
<dbReference type="EMBL" id="DF977468">
    <property type="protein sequence ID" value="GAW26161.1"/>
    <property type="molecule type" value="Genomic_DNA"/>
</dbReference>
<evidence type="ECO:0000256" key="1">
    <source>
        <dbReference type="SAM" id="MobiDB-lite"/>
    </source>
</evidence>
<feature type="compositionally biased region" description="Basic residues" evidence="1">
    <location>
        <begin position="1"/>
        <end position="10"/>
    </location>
</feature>
<evidence type="ECO:0000313" key="2">
    <source>
        <dbReference type="EMBL" id="GAW26161.1"/>
    </source>
</evidence>
<evidence type="ECO:0000313" key="3">
    <source>
        <dbReference type="Proteomes" id="UP000054516"/>
    </source>
</evidence>
<name>A0A1S8A7Y9_ROSNE</name>
<proteinExistence type="predicted"/>
<feature type="region of interest" description="Disordered" evidence="1">
    <location>
        <begin position="1"/>
        <end position="20"/>
    </location>
</feature>
<accession>A0A1S8A7Y9</accession>
<gene>
    <name evidence="2" type="ORF">SAMD00023353_2300330</name>
</gene>
<sequence>MPKTPARHHNNEHPITPFLQWDNSKTDKDYAASDIIVRLVLDQVDDRLMKNSDHFKIYRRSHNATLEVLRGNEGPLYSAVDEVSDDKILSFRGKAAAQRKDQLFQSSKDLVQMFIPINLDHDATQKIWGAVYKICQVCATESQPSAQFNDR</sequence>
<dbReference type="STRING" id="77044.A0A1S8A7Y9"/>
<dbReference type="Proteomes" id="UP000054516">
    <property type="component" value="Unassembled WGS sequence"/>
</dbReference>
<organism evidence="2">
    <name type="scientific">Rosellinia necatrix</name>
    <name type="common">White root-rot fungus</name>
    <dbReference type="NCBI Taxonomy" id="77044"/>
    <lineage>
        <taxon>Eukaryota</taxon>
        <taxon>Fungi</taxon>
        <taxon>Dikarya</taxon>
        <taxon>Ascomycota</taxon>
        <taxon>Pezizomycotina</taxon>
        <taxon>Sordariomycetes</taxon>
        <taxon>Xylariomycetidae</taxon>
        <taxon>Xylariales</taxon>
        <taxon>Xylariaceae</taxon>
        <taxon>Rosellinia</taxon>
    </lineage>
</organism>
<reference evidence="2" key="1">
    <citation type="submission" date="2016-03" db="EMBL/GenBank/DDBJ databases">
        <title>Draft genome sequence of Rosellinia necatrix.</title>
        <authorList>
            <person name="Kanematsu S."/>
        </authorList>
    </citation>
    <scope>NUCLEOTIDE SEQUENCE [LARGE SCALE GENOMIC DNA]</scope>
    <source>
        <strain evidence="2">W97</strain>
    </source>
</reference>